<dbReference type="STRING" id="36849.OXPF_02500"/>
<sequence>MEDENKLYDGELSFRPLTLETWQDFEQLFGKTGACGGCWCMWWRLRRKEFDKQKGEGNKSAMYRIVEKGIVPGIIAYINKLPVGWCSVAPRDEFSVLDRSRILKRVDDQPVWSIVCFFVAKQYRCRGITIQLIKAAIEYAKKNGALIVEGYPVQPKKSKMPDVFAFTGFMSAFEKAGFTEIVRRSDTRPIMRYLIKN</sequence>
<keyword evidence="3" id="KW-1185">Reference proteome</keyword>
<dbReference type="EMBL" id="LKET01000014">
    <property type="protein sequence ID" value="KPU46140.1"/>
    <property type="molecule type" value="Genomic_DNA"/>
</dbReference>
<dbReference type="Gene3D" id="3.40.630.30">
    <property type="match status" value="1"/>
</dbReference>
<dbReference type="InterPro" id="IPR000182">
    <property type="entry name" value="GNAT_dom"/>
</dbReference>
<reference evidence="2 3" key="1">
    <citation type="submission" date="2015-09" db="EMBL/GenBank/DDBJ databases">
        <title>Genome sequence of Oxobacter pfennigii DSM 3222.</title>
        <authorList>
            <person name="Poehlein A."/>
            <person name="Bengelsdorf F.R."/>
            <person name="Schiel-Bengelsdorf B."/>
            <person name="Duerre P."/>
            <person name="Daniel R."/>
        </authorList>
    </citation>
    <scope>NUCLEOTIDE SEQUENCE [LARGE SCALE GENOMIC DNA]</scope>
    <source>
        <strain evidence="2 3">DSM 3222</strain>
    </source>
</reference>
<organism evidence="2 3">
    <name type="scientific">Oxobacter pfennigii</name>
    <dbReference type="NCBI Taxonomy" id="36849"/>
    <lineage>
        <taxon>Bacteria</taxon>
        <taxon>Bacillati</taxon>
        <taxon>Bacillota</taxon>
        <taxon>Clostridia</taxon>
        <taxon>Eubacteriales</taxon>
        <taxon>Clostridiaceae</taxon>
        <taxon>Oxobacter</taxon>
    </lineage>
</organism>
<dbReference type="CDD" id="cd04301">
    <property type="entry name" value="NAT_SF"/>
    <property type="match status" value="1"/>
</dbReference>
<name>A0A0P9AL94_9CLOT</name>
<dbReference type="OrthoDB" id="162220at2"/>
<dbReference type="SUPFAM" id="SSF55729">
    <property type="entry name" value="Acyl-CoA N-acyltransferases (Nat)"/>
    <property type="match status" value="1"/>
</dbReference>
<evidence type="ECO:0000313" key="2">
    <source>
        <dbReference type="EMBL" id="KPU46140.1"/>
    </source>
</evidence>
<evidence type="ECO:0000259" key="1">
    <source>
        <dbReference type="PROSITE" id="PS51186"/>
    </source>
</evidence>
<comment type="caution">
    <text evidence="2">The sequence shown here is derived from an EMBL/GenBank/DDBJ whole genome shotgun (WGS) entry which is preliminary data.</text>
</comment>
<keyword evidence="2" id="KW-0808">Transferase</keyword>
<dbReference type="AlphaFoldDB" id="A0A0P9AL94"/>
<dbReference type="PROSITE" id="PS51186">
    <property type="entry name" value="GNAT"/>
    <property type="match status" value="1"/>
</dbReference>
<proteinExistence type="predicted"/>
<dbReference type="Pfam" id="PF00583">
    <property type="entry name" value="Acetyltransf_1"/>
    <property type="match status" value="1"/>
</dbReference>
<dbReference type="GO" id="GO:0016747">
    <property type="term" value="F:acyltransferase activity, transferring groups other than amino-acyl groups"/>
    <property type="evidence" value="ECO:0007669"/>
    <property type="project" value="InterPro"/>
</dbReference>
<accession>A0A0P9AL94</accession>
<dbReference type="InterPro" id="IPR016181">
    <property type="entry name" value="Acyl_CoA_acyltransferase"/>
</dbReference>
<dbReference type="RefSeq" id="WP_054873400.1">
    <property type="nucleotide sequence ID" value="NZ_LKET01000014.1"/>
</dbReference>
<evidence type="ECO:0000313" key="3">
    <source>
        <dbReference type="Proteomes" id="UP000050326"/>
    </source>
</evidence>
<protein>
    <submittedName>
        <fullName evidence="2">Acetyltransferase (GNAT) family protein</fullName>
    </submittedName>
</protein>
<feature type="domain" description="N-acetyltransferase" evidence="1">
    <location>
        <begin position="12"/>
        <end position="197"/>
    </location>
</feature>
<dbReference type="Proteomes" id="UP000050326">
    <property type="component" value="Unassembled WGS sequence"/>
</dbReference>
<gene>
    <name evidence="2" type="ORF">OXPF_02500</name>
</gene>